<dbReference type="PANTHER" id="PTHR33169:SF27">
    <property type="entry name" value="TRANSCRIPTIONAL REGULATOR PADR FAMILY PROTEIN"/>
    <property type="match status" value="1"/>
</dbReference>
<name>A0A191WIY8_9MICO</name>
<sequence>MSHLNPLAVSALAILIEGPMHPYEMYQLMLARKEDRVVKVSAGSLYRAVERLERDGLIAESATERMGNRPERTVYTVTDAGRTAFDESLEEMLAHPVNEFPLFPVAIGEAHNLPVERAIELLEIRLDAIRDEIAWFGTALARIAEKGKPKRVVLNVYYSRAMLIAEADWIAQTVEELRTGELDWSATATPTT</sequence>
<dbReference type="Proteomes" id="UP000078437">
    <property type="component" value="Chromosome"/>
</dbReference>
<organism evidence="2 3">
    <name type="scientific">Agromyces aureus</name>
    <dbReference type="NCBI Taxonomy" id="453304"/>
    <lineage>
        <taxon>Bacteria</taxon>
        <taxon>Bacillati</taxon>
        <taxon>Actinomycetota</taxon>
        <taxon>Actinomycetes</taxon>
        <taxon>Micrococcales</taxon>
        <taxon>Microbacteriaceae</taxon>
        <taxon>Agromyces</taxon>
    </lineage>
</organism>
<protein>
    <recommendedName>
        <fullName evidence="1">Transcription regulator PadR N-terminal domain-containing protein</fullName>
    </recommendedName>
</protein>
<gene>
    <name evidence="2" type="ORF">ATC03_17790</name>
</gene>
<dbReference type="RefSeq" id="WP_067880072.1">
    <property type="nucleotide sequence ID" value="NZ_CP013979.1"/>
</dbReference>
<dbReference type="InterPro" id="IPR036390">
    <property type="entry name" value="WH_DNA-bd_sf"/>
</dbReference>
<dbReference type="KEGG" id="agy:ATC03_17790"/>
<dbReference type="InterPro" id="IPR036388">
    <property type="entry name" value="WH-like_DNA-bd_sf"/>
</dbReference>
<dbReference type="PANTHER" id="PTHR33169">
    <property type="entry name" value="PADR-FAMILY TRANSCRIPTIONAL REGULATOR"/>
    <property type="match status" value="1"/>
</dbReference>
<proteinExistence type="predicted"/>
<dbReference type="InterPro" id="IPR005149">
    <property type="entry name" value="Tscrpt_reg_PadR_N"/>
</dbReference>
<feature type="domain" description="Transcription regulator PadR N-terminal" evidence="1">
    <location>
        <begin position="12"/>
        <end position="86"/>
    </location>
</feature>
<accession>A0A191WIY8</accession>
<dbReference type="EMBL" id="CP013979">
    <property type="protein sequence ID" value="ANJ28280.1"/>
    <property type="molecule type" value="Genomic_DNA"/>
</dbReference>
<dbReference type="Gene3D" id="1.10.10.10">
    <property type="entry name" value="Winged helix-like DNA-binding domain superfamily/Winged helix DNA-binding domain"/>
    <property type="match status" value="1"/>
</dbReference>
<evidence type="ECO:0000313" key="2">
    <source>
        <dbReference type="EMBL" id="ANJ28280.1"/>
    </source>
</evidence>
<dbReference type="OrthoDB" id="8443918at2"/>
<dbReference type="SUPFAM" id="SSF46785">
    <property type="entry name" value="Winged helix' DNA-binding domain"/>
    <property type="match status" value="1"/>
</dbReference>
<reference evidence="3" key="2">
    <citation type="submission" date="2016-01" db="EMBL/GenBank/DDBJ databases">
        <title>Complete genome sequence of Agromyces aureus AR33T and comparison with related organisms.</title>
        <authorList>
            <person name="Corretto E."/>
            <person name="Antonielli L."/>
            <person name="Sessitsch A."/>
            <person name="Brader G."/>
        </authorList>
    </citation>
    <scope>NUCLEOTIDE SEQUENCE [LARGE SCALE GENOMIC DNA]</scope>
    <source>
        <strain evidence="3">AR33</strain>
    </source>
</reference>
<keyword evidence="3" id="KW-1185">Reference proteome</keyword>
<dbReference type="AlphaFoldDB" id="A0A191WIY8"/>
<dbReference type="InterPro" id="IPR052509">
    <property type="entry name" value="Metal_resp_DNA-bind_regulator"/>
</dbReference>
<evidence type="ECO:0000313" key="3">
    <source>
        <dbReference type="Proteomes" id="UP000078437"/>
    </source>
</evidence>
<evidence type="ECO:0000259" key="1">
    <source>
        <dbReference type="Pfam" id="PF03551"/>
    </source>
</evidence>
<dbReference type="STRING" id="453304.ATC03_17790"/>
<reference evidence="2 3" key="1">
    <citation type="journal article" date="2016" name="Int. J. Syst. Evol. Microbiol.">
        <title>Agromyces aureus sp. nov., isolated from the rhizosphere of Salix caprea L. grown in a heavy-metal-contaminated soil.</title>
        <authorList>
            <person name="Corretto E."/>
            <person name="Antonielli L."/>
            <person name="Sessitsch A."/>
            <person name="Compant S."/>
            <person name="Gorfer M."/>
            <person name="Kuffner M."/>
            <person name="Brader G."/>
        </authorList>
    </citation>
    <scope>NUCLEOTIDE SEQUENCE [LARGE SCALE GENOMIC DNA]</scope>
    <source>
        <strain evidence="2 3">AR33</strain>
    </source>
</reference>
<dbReference type="Pfam" id="PF03551">
    <property type="entry name" value="PadR"/>
    <property type="match status" value="1"/>
</dbReference>